<comment type="caution">
    <text evidence="2">The sequence shown here is derived from an EMBL/GenBank/DDBJ whole genome shotgun (WGS) entry which is preliminary data.</text>
</comment>
<dbReference type="Proteomes" id="UP001465976">
    <property type="component" value="Unassembled WGS sequence"/>
</dbReference>
<gene>
    <name evidence="2" type="ORF">V5O48_017602</name>
</gene>
<reference evidence="2 3" key="1">
    <citation type="submission" date="2024-02" db="EMBL/GenBank/DDBJ databases">
        <title>A draft genome for the cacao thread blight pathogen Marasmius crinis-equi.</title>
        <authorList>
            <person name="Cohen S.P."/>
            <person name="Baruah I.K."/>
            <person name="Amoako-Attah I."/>
            <person name="Bukari Y."/>
            <person name="Meinhardt L.W."/>
            <person name="Bailey B.A."/>
        </authorList>
    </citation>
    <scope>NUCLEOTIDE SEQUENCE [LARGE SCALE GENOMIC DNA]</scope>
    <source>
        <strain evidence="2 3">GH-76</strain>
    </source>
</reference>
<name>A0ABR3ENJ5_9AGAR</name>
<feature type="compositionally biased region" description="Basic residues" evidence="1">
    <location>
        <begin position="197"/>
        <end position="210"/>
    </location>
</feature>
<feature type="region of interest" description="Disordered" evidence="1">
    <location>
        <begin position="159"/>
        <end position="210"/>
    </location>
</feature>
<sequence>MPVFLDPTLSQSTQFGSFQRKFKGTAGKGKTVSKAGGPEVEGGDIALNPNTFQNRAIGKLKVCLQKRKSKSVSDALKWVKEEKYNAAFEVNHMSDDEDYQENDQKVKNKYLARPPAFRSVQAATFAKRGRHWMYKEDWLQENLSFNTKIYMLDNGKLWGDPTDPVEQEDLKKEVKQVKKERKRKSEEGTGGDGDEKKKKKKKKKKRKEKT</sequence>
<accession>A0ABR3ENJ5</accession>
<proteinExistence type="predicted"/>
<keyword evidence="3" id="KW-1185">Reference proteome</keyword>
<evidence type="ECO:0000313" key="2">
    <source>
        <dbReference type="EMBL" id="KAL0564443.1"/>
    </source>
</evidence>
<organism evidence="2 3">
    <name type="scientific">Marasmius crinis-equi</name>
    <dbReference type="NCBI Taxonomy" id="585013"/>
    <lineage>
        <taxon>Eukaryota</taxon>
        <taxon>Fungi</taxon>
        <taxon>Dikarya</taxon>
        <taxon>Basidiomycota</taxon>
        <taxon>Agaricomycotina</taxon>
        <taxon>Agaricomycetes</taxon>
        <taxon>Agaricomycetidae</taxon>
        <taxon>Agaricales</taxon>
        <taxon>Marasmiineae</taxon>
        <taxon>Marasmiaceae</taxon>
        <taxon>Marasmius</taxon>
    </lineage>
</organism>
<evidence type="ECO:0000256" key="1">
    <source>
        <dbReference type="SAM" id="MobiDB-lite"/>
    </source>
</evidence>
<dbReference type="EMBL" id="JBAHYK010002781">
    <property type="protein sequence ID" value="KAL0564443.1"/>
    <property type="molecule type" value="Genomic_DNA"/>
</dbReference>
<evidence type="ECO:0000313" key="3">
    <source>
        <dbReference type="Proteomes" id="UP001465976"/>
    </source>
</evidence>
<protein>
    <submittedName>
        <fullName evidence="2">Uncharacterized protein</fullName>
    </submittedName>
</protein>
<feature type="compositionally biased region" description="Basic and acidic residues" evidence="1">
    <location>
        <begin position="168"/>
        <end position="187"/>
    </location>
</feature>